<comment type="caution">
    <text evidence="3">The sequence shown here is derived from an EMBL/GenBank/DDBJ whole genome shotgun (WGS) entry which is preliminary data.</text>
</comment>
<protein>
    <recommendedName>
        <fullName evidence="2">UVR domain-containing protein</fullName>
    </recommendedName>
</protein>
<dbReference type="AlphaFoldDB" id="A0A417YCC5"/>
<dbReference type="PANTHER" id="PTHR38430">
    <property type="entry name" value="PROTEIN-ARGININE KINASE ACTIVATOR PROTEIN"/>
    <property type="match status" value="1"/>
</dbReference>
<dbReference type="PANTHER" id="PTHR38430:SF1">
    <property type="entry name" value="PROTEIN-ARGININE KINASE ACTIVATOR PROTEIN"/>
    <property type="match status" value="1"/>
</dbReference>
<feature type="coiled-coil region" evidence="1">
    <location>
        <begin position="133"/>
        <end position="160"/>
    </location>
</feature>
<proteinExistence type="predicted"/>
<dbReference type="GO" id="GO:0046870">
    <property type="term" value="F:cadmium ion binding"/>
    <property type="evidence" value="ECO:0007669"/>
    <property type="project" value="TreeGrafter"/>
</dbReference>
<feature type="domain" description="UVR" evidence="2">
    <location>
        <begin position="137"/>
        <end position="172"/>
    </location>
</feature>
<keyword evidence="1" id="KW-0175">Coiled coil</keyword>
<dbReference type="InterPro" id="IPR001943">
    <property type="entry name" value="UVR_dom"/>
</dbReference>
<evidence type="ECO:0000313" key="4">
    <source>
        <dbReference type="Proteomes" id="UP000285456"/>
    </source>
</evidence>
<dbReference type="GO" id="GO:1990169">
    <property type="term" value="P:stress response to copper ion"/>
    <property type="evidence" value="ECO:0007669"/>
    <property type="project" value="TreeGrafter"/>
</dbReference>
<evidence type="ECO:0000256" key="1">
    <source>
        <dbReference type="SAM" id="Coils"/>
    </source>
</evidence>
<reference evidence="3 4" key="1">
    <citation type="journal article" date="2007" name="Int. J. Syst. Evol. Microbiol.">
        <title>Oceanobacillus profundus sp. nov., isolated from a deep-sea sediment core.</title>
        <authorList>
            <person name="Kim Y.G."/>
            <person name="Choi D.H."/>
            <person name="Hyun S."/>
            <person name="Cho B.C."/>
        </authorList>
    </citation>
    <scope>NUCLEOTIDE SEQUENCE [LARGE SCALE GENOMIC DNA]</scope>
    <source>
        <strain evidence="3 4">DSM 18246</strain>
    </source>
</reference>
<dbReference type="Proteomes" id="UP000285456">
    <property type="component" value="Unassembled WGS sequence"/>
</dbReference>
<dbReference type="OrthoDB" id="9788704at2"/>
<sequence>MECQECHERPATLHVKQVINGQETKVSMCETCAKKKGYITYPEEGYSLHDLLTGLFNFDTIKMTSMSDNQLNQVKELQCSKCGMTFSKFKQVGKFGCAHCYESFASKLEPIFRRVHSGNTKHFGKIPKRAGSGLQLKKQLKSYREELQQLIEAEAFEEAAKVRDKIKALEKGDKEPEAGDGS</sequence>
<dbReference type="GO" id="GO:1990170">
    <property type="term" value="P:stress response to cadmium ion"/>
    <property type="evidence" value="ECO:0007669"/>
    <property type="project" value="TreeGrafter"/>
</dbReference>
<dbReference type="Gene3D" id="4.10.860.10">
    <property type="entry name" value="UVR domain"/>
    <property type="match status" value="1"/>
</dbReference>
<dbReference type="RefSeq" id="WP_095313604.1">
    <property type="nucleotide sequence ID" value="NZ_JAUOPF010000015.1"/>
</dbReference>
<dbReference type="PIRSF" id="PIRSF015034">
    <property type="entry name" value="YacH"/>
    <property type="match status" value="1"/>
</dbReference>
<dbReference type="GO" id="GO:0005507">
    <property type="term" value="F:copper ion binding"/>
    <property type="evidence" value="ECO:0007669"/>
    <property type="project" value="TreeGrafter"/>
</dbReference>
<keyword evidence="4" id="KW-1185">Reference proteome</keyword>
<dbReference type="Pfam" id="PF02151">
    <property type="entry name" value="UVR"/>
    <property type="match status" value="1"/>
</dbReference>
<name>A0A417YCC5_9BACI</name>
<evidence type="ECO:0000259" key="2">
    <source>
        <dbReference type="PROSITE" id="PS50151"/>
    </source>
</evidence>
<dbReference type="InterPro" id="IPR025542">
    <property type="entry name" value="YacH"/>
</dbReference>
<dbReference type="SUPFAM" id="SSF46600">
    <property type="entry name" value="C-terminal UvrC-binding domain of UvrB"/>
    <property type="match status" value="1"/>
</dbReference>
<accession>A0A417YCC5</accession>
<organism evidence="3 4">
    <name type="scientific">Oceanobacillus profundus</name>
    <dbReference type="NCBI Taxonomy" id="372463"/>
    <lineage>
        <taxon>Bacteria</taxon>
        <taxon>Bacillati</taxon>
        <taxon>Bacillota</taxon>
        <taxon>Bacilli</taxon>
        <taxon>Bacillales</taxon>
        <taxon>Bacillaceae</taxon>
        <taxon>Oceanobacillus</taxon>
    </lineage>
</organism>
<dbReference type="GO" id="GO:0050897">
    <property type="term" value="F:cobalt ion binding"/>
    <property type="evidence" value="ECO:0007669"/>
    <property type="project" value="TreeGrafter"/>
</dbReference>
<dbReference type="PROSITE" id="PS50151">
    <property type="entry name" value="UVR"/>
    <property type="match status" value="1"/>
</dbReference>
<gene>
    <name evidence="3" type="ORF">D1B32_17715</name>
</gene>
<dbReference type="GO" id="GO:0008270">
    <property type="term" value="F:zinc ion binding"/>
    <property type="evidence" value="ECO:0007669"/>
    <property type="project" value="TreeGrafter"/>
</dbReference>
<evidence type="ECO:0000313" key="3">
    <source>
        <dbReference type="EMBL" id="RHW30154.1"/>
    </source>
</evidence>
<dbReference type="InterPro" id="IPR036876">
    <property type="entry name" value="UVR_dom_sf"/>
</dbReference>
<dbReference type="EMBL" id="QWEH01000015">
    <property type="protein sequence ID" value="RHW30154.1"/>
    <property type="molecule type" value="Genomic_DNA"/>
</dbReference>